<organism evidence="3 4">
    <name type="scientific">Colletotrichum scovillei</name>
    <dbReference type="NCBI Taxonomy" id="1209932"/>
    <lineage>
        <taxon>Eukaryota</taxon>
        <taxon>Fungi</taxon>
        <taxon>Dikarya</taxon>
        <taxon>Ascomycota</taxon>
        <taxon>Pezizomycotina</taxon>
        <taxon>Sordariomycetes</taxon>
        <taxon>Hypocreomycetidae</taxon>
        <taxon>Glomerellales</taxon>
        <taxon>Glomerellaceae</taxon>
        <taxon>Colletotrichum</taxon>
        <taxon>Colletotrichum acutatum species complex</taxon>
    </lineage>
</organism>
<evidence type="ECO:0000256" key="1">
    <source>
        <dbReference type="ARBA" id="ARBA00023242"/>
    </source>
</evidence>
<dbReference type="GO" id="GO:0000981">
    <property type="term" value="F:DNA-binding transcription factor activity, RNA polymerase II-specific"/>
    <property type="evidence" value="ECO:0007669"/>
    <property type="project" value="InterPro"/>
</dbReference>
<dbReference type="PROSITE" id="PS50048">
    <property type="entry name" value="ZN2_CY6_FUNGAL_2"/>
    <property type="match status" value="1"/>
</dbReference>
<proteinExistence type="predicted"/>
<dbReference type="AlphaFoldDB" id="A0A9P7U6W9"/>
<name>A0A9P7U6W9_9PEZI</name>
<dbReference type="Pfam" id="PF00172">
    <property type="entry name" value="Zn_clus"/>
    <property type="match status" value="1"/>
</dbReference>
<dbReference type="SMART" id="SM00066">
    <property type="entry name" value="GAL4"/>
    <property type="match status" value="1"/>
</dbReference>
<dbReference type="PANTHER" id="PTHR38111">
    <property type="entry name" value="ZN(2)-C6 FUNGAL-TYPE DOMAIN-CONTAINING PROTEIN-RELATED"/>
    <property type="match status" value="1"/>
</dbReference>
<protein>
    <submittedName>
        <fullName evidence="3">C6 finger domain-containing protein</fullName>
    </submittedName>
</protein>
<keyword evidence="1" id="KW-0539">Nucleus</keyword>
<sequence length="532" mass="59171">MSHHSAPWPGCEGILAELACDTVLFFPPQDEMVGVGGRSKACDHCRRRRVKCDLAAPECARCIKAQLKCGGSRGLSFIQYNGHRAVPPGTDVSGISQAAPIIGSKTTAHSVVVPRRNEIIPTQIGKQYLTLGSMDEVYASYAMNHLLHESEEVVVNPDINRTLTNKCFVALSTTIFGIDKQEPHVLQHGLYKYGTALKALNKALSDPQESRSFDVLEAIIVMAVFEMIAGNREDGWIEHARGLERLLDFRGPTSMQPLPCLALLEKARPSMIFAALVTRKTTILSSALWKGLPWLQYPERKNPFQLLVDIVADCPELFVLREDIFGKAEGLPRSSAMISLLEMAQKVLNDLEIWENCWSSTELDQYDLVPAPAATTPMRSGYGRSSEPVWDTVLEFHSLYHATTSTLFHGTLILLLILIHGLRLALRDSEGHSTEPGPAPIRIHESGILICRSVHYHLDKLRNIASSSILFPIRMAYEAVGKSDEVLGLWLRFQLRHISSSSSGRWAMARHVLRLNPVSNITSDRLIHDYSK</sequence>
<keyword evidence="4" id="KW-1185">Reference proteome</keyword>
<feature type="domain" description="Zn(2)-C6 fungal-type" evidence="2">
    <location>
        <begin position="41"/>
        <end position="69"/>
    </location>
</feature>
<gene>
    <name evidence="3" type="ORF">JMJ77_012451</name>
</gene>
<dbReference type="EMBL" id="JAESDN010000014">
    <property type="protein sequence ID" value="KAG7041935.1"/>
    <property type="molecule type" value="Genomic_DNA"/>
</dbReference>
<dbReference type="PROSITE" id="PS00463">
    <property type="entry name" value="ZN2_CY6_FUNGAL_1"/>
    <property type="match status" value="1"/>
</dbReference>
<dbReference type="InterPro" id="IPR001138">
    <property type="entry name" value="Zn2Cys6_DnaBD"/>
</dbReference>
<dbReference type="Proteomes" id="UP000699042">
    <property type="component" value="Unassembled WGS sequence"/>
</dbReference>
<dbReference type="InterPro" id="IPR021858">
    <property type="entry name" value="Fun_TF"/>
</dbReference>
<dbReference type="InterPro" id="IPR053178">
    <property type="entry name" value="Osmoadaptation_assoc"/>
</dbReference>
<accession>A0A9P7U6W9</accession>
<evidence type="ECO:0000313" key="3">
    <source>
        <dbReference type="EMBL" id="KAG7041935.1"/>
    </source>
</evidence>
<dbReference type="SUPFAM" id="SSF57701">
    <property type="entry name" value="Zn2/Cys6 DNA-binding domain"/>
    <property type="match status" value="1"/>
</dbReference>
<dbReference type="CDD" id="cd00067">
    <property type="entry name" value="GAL4"/>
    <property type="match status" value="1"/>
</dbReference>
<evidence type="ECO:0000259" key="2">
    <source>
        <dbReference type="PROSITE" id="PS50048"/>
    </source>
</evidence>
<comment type="caution">
    <text evidence="3">The sequence shown here is derived from an EMBL/GenBank/DDBJ whole genome shotgun (WGS) entry which is preliminary data.</text>
</comment>
<dbReference type="GO" id="GO:0008270">
    <property type="term" value="F:zinc ion binding"/>
    <property type="evidence" value="ECO:0007669"/>
    <property type="project" value="InterPro"/>
</dbReference>
<evidence type="ECO:0000313" key="4">
    <source>
        <dbReference type="Proteomes" id="UP000699042"/>
    </source>
</evidence>
<dbReference type="Pfam" id="PF11951">
    <property type="entry name" value="Fungal_trans_2"/>
    <property type="match status" value="1"/>
</dbReference>
<reference evidence="3" key="1">
    <citation type="submission" date="2021-05" db="EMBL/GenBank/DDBJ databases">
        <title>Comparative genomics of three Colletotrichum scovillei strains and genetic complementation revealed genes involved fungal growth and virulence on chili pepper.</title>
        <authorList>
            <person name="Hsieh D.-K."/>
            <person name="Chuang S.-C."/>
            <person name="Chen C.-Y."/>
            <person name="Chao Y.-T."/>
            <person name="Lu M.-Y.J."/>
            <person name="Lee M.-H."/>
            <person name="Shih M.-C."/>
        </authorList>
    </citation>
    <scope>NUCLEOTIDE SEQUENCE</scope>
    <source>
        <strain evidence="3">Coll-153</strain>
    </source>
</reference>
<dbReference type="InterPro" id="IPR036864">
    <property type="entry name" value="Zn2-C6_fun-type_DNA-bd_sf"/>
</dbReference>
<dbReference type="Gene3D" id="4.10.240.10">
    <property type="entry name" value="Zn(2)-C6 fungal-type DNA-binding domain"/>
    <property type="match status" value="1"/>
</dbReference>
<dbReference type="PANTHER" id="PTHR38111:SF2">
    <property type="entry name" value="FINGER DOMAIN PROTEIN, PUTATIVE (AFU_ORTHOLOGUE AFUA_1G01560)-RELATED"/>
    <property type="match status" value="1"/>
</dbReference>